<evidence type="ECO:0000259" key="5">
    <source>
        <dbReference type="Pfam" id="PF05131"/>
    </source>
</evidence>
<keyword evidence="2" id="KW-0863">Zinc-finger</keyword>
<dbReference type="GO" id="GO:0007032">
    <property type="term" value="P:endosome organization"/>
    <property type="evidence" value="ECO:0007669"/>
    <property type="project" value="TreeGrafter"/>
</dbReference>
<sequence length="1038" mass="111127">MLDEWELGGGHPSLDLGAGAGVGGRGSPGGDLFALDHRAGALSRGLGVTVAFTVVNDTLFVATSRNFLLRHDLSDDGGGASPVVELEATKSSDARVRRLFVDPLGRHALLALQTPAGLETHYVDGGLKRARPLPKLRGLSITSVAWSPALRAGGFSEALLGTDSGALYELALEPEGKKETLRLLYELRGETGPVAGLAQVELSTQRRLVLALCGTRLYAFAGGPSLEAVFAPGGGAGEGGGGQGAAAAEPRCIDLPTQSGAAQLQLLYPPRQPDASLLGDTAAPPFRMPSPEVFAVLSPSGIYYGQLDLDPSIPDPSDHLVKHQLLPAAVLHLPPGGGNGGAAAAAAAAAAADTPGERPLSLAMTQHHFVLLYPSKLQWVNRVSKAAVQELPLQRFATPVRGAATMPLGLCRDQLAGRIYVLAGDDALEVDASGEDRDMWRILLDKGEYRQALTHCRGAAQRNTVYLAEAAALFEEGQYVQSAALYGKVTSSVPSFEDVALRFMETGDPDAVAAFLQSRLDTLGRDDKAQATMVATWLTELLLDQLNRALLQPDAAGEAGGSDGAADGSYQQAVERLRAFLQRYVEVLDPGTTIGLLAGYGRLEELMYYARCRGDWESLLEYLLQRGEAEKALEVLRRPSVSPELYYKFAPALVAQAPELTVQAWMDVQPPLEPRRLLPALLHFGDPGGTAAGRAEALKYVRFCWLRLGSEDPAVHNLAVALLSLDASQEEQLLEYLASARSLSDRPLYDPVHALRLARERRRLRASVALFCEVGMWEDAVSLALSFDSELAASIARQPSGDEALSRKLWLSIARHMIEDSSTPEPERIRGVTALLEAAGGAVRIEDILPLFPDFVEIDAFKDAICSSLEAYNREIEELKGEMQNATTTVQAIREDLARLEHRSAALDSAEPCARCGRPLHAPPPGSAGPSGGSLPKLFLFPTGNAFHGSCLCAEAAELAPTVQRRRIRQLAERLAAVPEGSVTAPATPDAPAASVETLRQQLEEEVAGDDPFEGEAVVRHLSRPFVQDREEEESWRV</sequence>
<evidence type="ECO:0000256" key="4">
    <source>
        <dbReference type="SAM" id="Coils"/>
    </source>
</evidence>
<accession>A0A2P6VGU8</accession>
<evidence type="ECO:0000313" key="7">
    <source>
        <dbReference type="Proteomes" id="UP000239649"/>
    </source>
</evidence>
<dbReference type="GO" id="GO:0006904">
    <property type="term" value="P:vesicle docking involved in exocytosis"/>
    <property type="evidence" value="ECO:0007669"/>
    <property type="project" value="TreeGrafter"/>
</dbReference>
<dbReference type="Pfam" id="PF05131">
    <property type="entry name" value="Pep3_Vps18"/>
    <property type="match status" value="1"/>
</dbReference>
<dbReference type="STRING" id="554055.A0A2P6VGU8"/>
<dbReference type="Proteomes" id="UP000239649">
    <property type="component" value="Unassembled WGS sequence"/>
</dbReference>
<dbReference type="GO" id="GO:0030674">
    <property type="term" value="F:protein-macromolecule adaptor activity"/>
    <property type="evidence" value="ECO:0007669"/>
    <property type="project" value="TreeGrafter"/>
</dbReference>
<organism evidence="6 7">
    <name type="scientific">Micractinium conductrix</name>
    <dbReference type="NCBI Taxonomy" id="554055"/>
    <lineage>
        <taxon>Eukaryota</taxon>
        <taxon>Viridiplantae</taxon>
        <taxon>Chlorophyta</taxon>
        <taxon>core chlorophytes</taxon>
        <taxon>Trebouxiophyceae</taxon>
        <taxon>Chlorellales</taxon>
        <taxon>Chlorellaceae</taxon>
        <taxon>Chlorella clade</taxon>
        <taxon>Micractinium</taxon>
    </lineage>
</organism>
<keyword evidence="7" id="KW-1185">Reference proteome</keyword>
<dbReference type="GO" id="GO:0008270">
    <property type="term" value="F:zinc ion binding"/>
    <property type="evidence" value="ECO:0007669"/>
    <property type="project" value="UniProtKB-KW"/>
</dbReference>
<name>A0A2P6VGU8_9CHLO</name>
<keyword evidence="3" id="KW-0862">Zinc</keyword>
<protein>
    <submittedName>
        <fullName evidence="6">Vacuolar sorting-associated 18-like protein</fullName>
    </submittedName>
</protein>
<dbReference type="PANTHER" id="PTHR23323:SF26">
    <property type="entry name" value="VACUOLAR PROTEIN SORTING-ASSOCIATED PROTEIN 18 HOMOLOG"/>
    <property type="match status" value="1"/>
</dbReference>
<evidence type="ECO:0000256" key="3">
    <source>
        <dbReference type="ARBA" id="ARBA00022833"/>
    </source>
</evidence>
<dbReference type="EMBL" id="LHPF02000007">
    <property type="protein sequence ID" value="PSC73297.1"/>
    <property type="molecule type" value="Genomic_DNA"/>
</dbReference>
<reference evidence="6 7" key="1">
    <citation type="journal article" date="2018" name="Plant J.">
        <title>Genome sequences of Chlorella sorokiniana UTEX 1602 and Micractinium conductrix SAG 241.80: implications to maltose excretion by a green alga.</title>
        <authorList>
            <person name="Arriola M.B."/>
            <person name="Velmurugan N."/>
            <person name="Zhang Y."/>
            <person name="Plunkett M.H."/>
            <person name="Hondzo H."/>
            <person name="Barney B.M."/>
        </authorList>
    </citation>
    <scope>NUCLEOTIDE SEQUENCE [LARGE SCALE GENOMIC DNA]</scope>
    <source>
        <strain evidence="6 7">SAG 241.80</strain>
    </source>
</reference>
<evidence type="ECO:0000256" key="1">
    <source>
        <dbReference type="ARBA" id="ARBA00022723"/>
    </source>
</evidence>
<comment type="caution">
    <text evidence="6">The sequence shown here is derived from an EMBL/GenBank/DDBJ whole genome shotgun (WGS) entry which is preliminary data.</text>
</comment>
<dbReference type="GO" id="GO:0005768">
    <property type="term" value="C:endosome"/>
    <property type="evidence" value="ECO:0007669"/>
    <property type="project" value="TreeGrafter"/>
</dbReference>
<feature type="domain" description="Pep3/Vps18 beta-propeller" evidence="5">
    <location>
        <begin position="50"/>
        <end position="421"/>
    </location>
</feature>
<keyword evidence="4" id="KW-0175">Coiled coil</keyword>
<dbReference type="PANTHER" id="PTHR23323">
    <property type="entry name" value="VACUOLAR PROTEIN SORTING-ASSOCIATED PROTEIN"/>
    <property type="match status" value="1"/>
</dbReference>
<dbReference type="GO" id="GO:0007033">
    <property type="term" value="P:vacuole organization"/>
    <property type="evidence" value="ECO:0007669"/>
    <property type="project" value="TreeGrafter"/>
</dbReference>
<feature type="coiled-coil region" evidence="4">
    <location>
        <begin position="862"/>
        <end position="910"/>
    </location>
</feature>
<dbReference type="GO" id="GO:0048284">
    <property type="term" value="P:organelle fusion"/>
    <property type="evidence" value="ECO:0007669"/>
    <property type="project" value="TreeGrafter"/>
</dbReference>
<dbReference type="OrthoDB" id="1845386at2759"/>
<proteinExistence type="predicted"/>
<dbReference type="InterPro" id="IPR007810">
    <property type="entry name" value="Pep3/Vps18_beta-prop"/>
</dbReference>
<dbReference type="AlphaFoldDB" id="A0A2P6VGU8"/>
<evidence type="ECO:0000313" key="6">
    <source>
        <dbReference type="EMBL" id="PSC73297.1"/>
    </source>
</evidence>
<gene>
    <name evidence="6" type="ORF">C2E20_3385</name>
</gene>
<keyword evidence="1" id="KW-0479">Metal-binding</keyword>
<dbReference type="GO" id="GO:0030897">
    <property type="term" value="C:HOPS complex"/>
    <property type="evidence" value="ECO:0007669"/>
    <property type="project" value="TreeGrafter"/>
</dbReference>
<evidence type="ECO:0000256" key="2">
    <source>
        <dbReference type="ARBA" id="ARBA00022771"/>
    </source>
</evidence>